<dbReference type="Pfam" id="PF22976">
    <property type="entry name" value="RRM_10"/>
    <property type="match status" value="1"/>
</dbReference>
<feature type="domain" description="RRM" evidence="6">
    <location>
        <begin position="625"/>
        <end position="699"/>
    </location>
</feature>
<organism evidence="9 11">
    <name type="scientific">Bursaphelenchus xylophilus</name>
    <name type="common">Pinewood nematode worm</name>
    <name type="synonym">Aphelenchoides xylophilus</name>
    <dbReference type="NCBI Taxonomy" id="6326"/>
    <lineage>
        <taxon>Eukaryota</taxon>
        <taxon>Metazoa</taxon>
        <taxon>Ecdysozoa</taxon>
        <taxon>Nematoda</taxon>
        <taxon>Chromadorea</taxon>
        <taxon>Rhabditida</taxon>
        <taxon>Tylenchina</taxon>
        <taxon>Tylenchomorpha</taxon>
        <taxon>Aphelenchoidea</taxon>
        <taxon>Aphelenchoididae</taxon>
        <taxon>Bursaphelenchus</taxon>
    </lineage>
</organism>
<dbReference type="OrthoDB" id="296632at2759"/>
<dbReference type="InterPro" id="IPR055204">
    <property type="entry name" value="HNRNPL_RRM"/>
</dbReference>
<dbReference type="SMART" id="SM00360">
    <property type="entry name" value="RRM"/>
    <property type="match status" value="4"/>
</dbReference>
<evidence type="ECO:0000313" key="9">
    <source>
        <dbReference type="Proteomes" id="UP000095284"/>
    </source>
</evidence>
<dbReference type="Gene3D" id="3.30.70.330">
    <property type="match status" value="4"/>
</dbReference>
<dbReference type="SMR" id="A0A1I7RPN8"/>
<evidence type="ECO:0000256" key="5">
    <source>
        <dbReference type="SAM" id="MobiDB-lite"/>
    </source>
</evidence>
<dbReference type="CDD" id="cd12693">
    <property type="entry name" value="RRM2_PTBP1_like"/>
    <property type="match status" value="1"/>
</dbReference>
<dbReference type="Proteomes" id="UP000095284">
    <property type="component" value="Unplaced"/>
</dbReference>
<reference evidence="8" key="2">
    <citation type="submission" date="2020-08" db="EMBL/GenBank/DDBJ databases">
        <authorList>
            <person name="Kikuchi T."/>
        </authorList>
    </citation>
    <scope>NUCLEOTIDE SEQUENCE</scope>
    <source>
        <strain evidence="7">Ka4C1</strain>
    </source>
</reference>
<dbReference type="NCBIfam" id="TIGR01649">
    <property type="entry name" value="hnRNP-L_PTB"/>
    <property type="match status" value="1"/>
</dbReference>
<evidence type="ECO:0000256" key="2">
    <source>
        <dbReference type="ARBA" id="ARBA00022737"/>
    </source>
</evidence>
<dbReference type="FunFam" id="3.30.70.330:FF:000341">
    <property type="entry name" value="Hephaestus, isoform C"/>
    <property type="match status" value="1"/>
</dbReference>
<dbReference type="InterPro" id="IPR035979">
    <property type="entry name" value="RBD_domain_sf"/>
</dbReference>
<accession>A0A1I7RPN8</accession>
<dbReference type="EMBL" id="CAJFCV020000002">
    <property type="protein sequence ID" value="CAG9096361.1"/>
    <property type="molecule type" value="Genomic_DNA"/>
</dbReference>
<keyword evidence="3 4" id="KW-0694">RNA-binding</keyword>
<gene>
    <name evidence="7" type="ORF">BXYJ_LOCUS3839</name>
</gene>
<dbReference type="GO" id="GO:0005634">
    <property type="term" value="C:nucleus"/>
    <property type="evidence" value="ECO:0007669"/>
    <property type="project" value="InterPro"/>
</dbReference>
<dbReference type="CDD" id="cd12423">
    <property type="entry name" value="RRM3_PTBP1_like"/>
    <property type="match status" value="1"/>
</dbReference>
<dbReference type="GO" id="GO:0006397">
    <property type="term" value="P:mRNA processing"/>
    <property type="evidence" value="ECO:0007669"/>
    <property type="project" value="InterPro"/>
</dbReference>
<protein>
    <submittedName>
        <fullName evidence="7">(pine wood nematode) hypothetical protein</fullName>
    </submittedName>
</protein>
<dbReference type="CDD" id="cd12421">
    <property type="entry name" value="RRM1_PTBP1_hnRNPL_like"/>
    <property type="match status" value="1"/>
</dbReference>
<feature type="domain" description="RRM" evidence="6">
    <location>
        <begin position="98"/>
        <end position="172"/>
    </location>
</feature>
<evidence type="ECO:0000313" key="11">
    <source>
        <dbReference type="WBParaSite" id="BXY_0267900.1"/>
    </source>
</evidence>
<dbReference type="PANTHER" id="PTHR15592">
    <property type="entry name" value="MATRIN 3/NUCLEAR PROTEIN 220-RELATED"/>
    <property type="match status" value="1"/>
</dbReference>
<dbReference type="Pfam" id="PF11835">
    <property type="entry name" value="RRM_8"/>
    <property type="match status" value="1"/>
</dbReference>
<evidence type="ECO:0000313" key="8">
    <source>
        <dbReference type="EMBL" id="CAG9096361.1"/>
    </source>
</evidence>
<dbReference type="Proteomes" id="UP000659654">
    <property type="component" value="Unassembled WGS sequence"/>
</dbReference>
<keyword evidence="10" id="KW-1185">Reference proteome</keyword>
<dbReference type="GO" id="GO:0003723">
    <property type="term" value="F:RNA binding"/>
    <property type="evidence" value="ECO:0007669"/>
    <property type="project" value="UniProtKB-UniRule"/>
</dbReference>
<dbReference type="Pfam" id="PF13893">
    <property type="entry name" value="RRM_5"/>
    <property type="match status" value="1"/>
</dbReference>
<dbReference type="SUPFAM" id="SSF54928">
    <property type="entry name" value="RNA-binding domain, RBD"/>
    <property type="match status" value="3"/>
</dbReference>
<dbReference type="InterPro" id="IPR012677">
    <property type="entry name" value="Nucleotide-bd_a/b_plait_sf"/>
</dbReference>
<dbReference type="AlphaFoldDB" id="A0A1I7RPN8"/>
<dbReference type="InterPro" id="IPR006536">
    <property type="entry name" value="HnRNP-L/PTB"/>
</dbReference>
<dbReference type="CDD" id="cd12425">
    <property type="entry name" value="RRM4_PTBP1_like"/>
    <property type="match status" value="1"/>
</dbReference>
<name>A0A1I7RPN8_BURXY</name>
<evidence type="ECO:0000256" key="3">
    <source>
        <dbReference type="ARBA" id="ARBA00022884"/>
    </source>
</evidence>
<dbReference type="InterPro" id="IPR021790">
    <property type="entry name" value="PTBP1-like_RRM2"/>
</dbReference>
<keyword evidence="1" id="KW-0597">Phosphoprotein</keyword>
<feature type="domain" description="RRM" evidence="6">
    <location>
        <begin position="742"/>
        <end position="817"/>
    </location>
</feature>
<dbReference type="WBParaSite" id="BXY_0267900.1">
    <property type="protein sequence ID" value="BXY_0267900.1"/>
    <property type="gene ID" value="BXY_0267900"/>
</dbReference>
<dbReference type="Proteomes" id="UP000582659">
    <property type="component" value="Unassembled WGS sequence"/>
</dbReference>
<proteinExistence type="predicted"/>
<dbReference type="InterPro" id="IPR000504">
    <property type="entry name" value="RRM_dom"/>
</dbReference>
<dbReference type="EMBL" id="CAJFDI010000002">
    <property type="protein sequence ID" value="CAD5215057.1"/>
    <property type="molecule type" value="Genomic_DNA"/>
</dbReference>
<sequence>MSAMYLENPLLPVGHKRASEDLVGAACFDDAFNVFMNAMSEPKKLKLDPLAFISAPAPASKSASAAAAVAAAAVLNFNASASASTVSAPDPSGNPPSRVVHLRNIPGDMSELELIHFCMPFGKLRNYLMLKGKNQAFVEYEEDNGAQAIVQIAHAYPMAIRGKTIFCQYSTHQNLKTEKKLPSKSGAILGDLVVPPASCLLLFNMQSPQRLFLAWKGRASTVKTVAANCCAAQAAAATAAVQLGAANPSAAPAPKLSVKRAHSPELTGAPIVDQSSQLALAAAAAAAATNSVTTQPVPSPFQAFQQFQSVQQLLQSQQNNLAYYESLNAKRLRLAAPVASTFGPTNLLMAASAPLRPLIQNNVAMTQCDQQQMVMQNILNGKQNEQMQKSNLLVLGGATTPTGQNSNALGSTSRGSATPASASQLDISTGTQQQPNSVLRVIVDNMICPVTLDILYSIFSRYGKVLRIITFSKNHTFQALIQFSEANSAQNAKSTLDGQNIFNNCCNLRIDYSKLATLNVKYNNDKSRDYTNPLLPPGELSLEQQLSLAQNSLVVPSLLPFAGNPANSVANLYSQQNVLAGGLGTNIAALMAATNGTNGMASPSLNVTAQTLLQQQLGSLLNTTPVVLVSNLDHKKVTPDALFTLFGVYGDVQRVKILFNKKDNALVQYAECQQAQLAIQHLDKAKWHDKVIRVASSKHTNVQMPKEGQPDVGLTRDYTNSPLHRFKKPGSKNYMNIYPPSSTLHLSNIPPNITLEFLKGAFEENGFQVKDFQFFQRDHKMALVQLEDVETAIQALVIMHNFKLADNAHLRVSFSKKGLRL</sequence>
<keyword evidence="2" id="KW-0677">Repeat</keyword>
<dbReference type="PROSITE" id="PS50102">
    <property type="entry name" value="RRM"/>
    <property type="match status" value="4"/>
</dbReference>
<evidence type="ECO:0000256" key="1">
    <source>
        <dbReference type="ARBA" id="ARBA00022553"/>
    </source>
</evidence>
<evidence type="ECO:0000313" key="7">
    <source>
        <dbReference type="EMBL" id="CAD5215057.1"/>
    </source>
</evidence>
<feature type="region of interest" description="Disordered" evidence="5">
    <location>
        <begin position="403"/>
        <end position="429"/>
    </location>
</feature>
<evidence type="ECO:0000259" key="6">
    <source>
        <dbReference type="PROSITE" id="PS50102"/>
    </source>
</evidence>
<evidence type="ECO:0000313" key="10">
    <source>
        <dbReference type="Proteomes" id="UP000659654"/>
    </source>
</evidence>
<reference evidence="11" key="1">
    <citation type="submission" date="2016-11" db="UniProtKB">
        <authorList>
            <consortium name="WormBaseParasite"/>
        </authorList>
    </citation>
    <scope>IDENTIFICATION</scope>
</reference>
<feature type="domain" description="RRM" evidence="6">
    <location>
        <begin position="439"/>
        <end position="515"/>
    </location>
</feature>
<evidence type="ECO:0000256" key="4">
    <source>
        <dbReference type="PROSITE-ProRule" id="PRU00176"/>
    </source>
</evidence>
<dbReference type="eggNOG" id="KOG1190">
    <property type="taxonomic scope" value="Eukaryota"/>
</dbReference>